<dbReference type="AlphaFoldDB" id="A0A5B7ZUE3"/>
<protein>
    <submittedName>
        <fullName evidence="9">RagB/SusD family nutrient uptake outer membrane protein</fullName>
    </submittedName>
</protein>
<dbReference type="Pfam" id="PF07980">
    <property type="entry name" value="SusD_RagB"/>
    <property type="match status" value="1"/>
</dbReference>
<dbReference type="EMBL" id="CP040896">
    <property type="protein sequence ID" value="QDA58588.1"/>
    <property type="molecule type" value="Genomic_DNA"/>
</dbReference>
<dbReference type="Proteomes" id="UP000305398">
    <property type="component" value="Chromosome"/>
</dbReference>
<sequence>MKSSTIKLVLTASLLTVLSTACDKQLDEYNPSGLTAENVYTTPAGFETLVNAAYSYTRWWYGKEDGYALSELGTDLWLRGAGDVYPELTDYTSNLQSNQKDVDTEWGRLYAAVNVCNAGIKRIGQSGMSDAQQKIREGELRFLRAFYYWHIVETWGGVHFTTEPTEGVQTTANKTPIETFYKQIFEDLTVATANLPATTTDYGRVTKPAAEAFLAKMYLTRGQNKEAGDLAEKVITGYTFALQPKYADLWSMTNLENKEIVWAVNYSKDLNLNDRVDATLYPDGHPRGANNGHLLWTMKYDDQPGMTRDIANGRPFNRYMPSLFLLNLFNEKIDSRYAASFKTVWIANNSATAGIKVGDTAVFASKYIIPASVQASKKYRTWDQSKVYKANGAAAGDRLHYVCLKKFDDPTRPTVAEEQSARDAYVIRLADVYLVSAEAAFKQGNTTKALERINQVRQRAAIPGKEKDMLITASDLSLDFILDERARELAGEQLRWFDLKRTNKLVERVRKYNPEAGANIQDYHTLRPIPQRQLDAIQNKADFTQNPGYN</sequence>
<dbReference type="KEGG" id="hyj:FHG12_00050"/>
<name>A0A5B7ZUE3_9BACT</name>
<keyword evidence="5" id="KW-0998">Cell outer membrane</keyword>
<evidence type="ECO:0000256" key="6">
    <source>
        <dbReference type="SAM" id="SignalP"/>
    </source>
</evidence>
<evidence type="ECO:0000256" key="2">
    <source>
        <dbReference type="ARBA" id="ARBA00006275"/>
    </source>
</evidence>
<keyword evidence="3 6" id="KW-0732">Signal</keyword>
<dbReference type="PROSITE" id="PS51257">
    <property type="entry name" value="PROKAR_LIPOPROTEIN"/>
    <property type="match status" value="1"/>
</dbReference>
<evidence type="ECO:0000256" key="5">
    <source>
        <dbReference type="ARBA" id="ARBA00023237"/>
    </source>
</evidence>
<dbReference type="Gene3D" id="1.25.40.390">
    <property type="match status" value="1"/>
</dbReference>
<dbReference type="InterPro" id="IPR012944">
    <property type="entry name" value="SusD_RagB_dom"/>
</dbReference>
<keyword evidence="10" id="KW-1185">Reference proteome</keyword>
<dbReference type="GO" id="GO:0009279">
    <property type="term" value="C:cell outer membrane"/>
    <property type="evidence" value="ECO:0007669"/>
    <property type="project" value="UniProtKB-SubCell"/>
</dbReference>
<organism evidence="9 10">
    <name type="scientific">Hymenobacter jejuensis</name>
    <dbReference type="NCBI Taxonomy" id="2502781"/>
    <lineage>
        <taxon>Bacteria</taxon>
        <taxon>Pseudomonadati</taxon>
        <taxon>Bacteroidota</taxon>
        <taxon>Cytophagia</taxon>
        <taxon>Cytophagales</taxon>
        <taxon>Hymenobacteraceae</taxon>
        <taxon>Hymenobacter</taxon>
    </lineage>
</organism>
<evidence type="ECO:0000313" key="10">
    <source>
        <dbReference type="Proteomes" id="UP000305398"/>
    </source>
</evidence>
<evidence type="ECO:0000313" key="9">
    <source>
        <dbReference type="EMBL" id="QDA58588.1"/>
    </source>
</evidence>
<dbReference type="RefSeq" id="WP_139513468.1">
    <property type="nucleotide sequence ID" value="NZ_CP040896.1"/>
</dbReference>
<reference evidence="9 10" key="1">
    <citation type="submission" date="2019-06" db="EMBL/GenBank/DDBJ databases">
        <authorList>
            <person name="Srinivasan S."/>
        </authorList>
    </citation>
    <scope>NUCLEOTIDE SEQUENCE [LARGE SCALE GENOMIC DNA]</scope>
    <source>
        <strain evidence="9 10">17J68-5</strain>
    </source>
</reference>
<dbReference type="SUPFAM" id="SSF48452">
    <property type="entry name" value="TPR-like"/>
    <property type="match status" value="1"/>
</dbReference>
<dbReference type="Pfam" id="PF14322">
    <property type="entry name" value="SusD-like_3"/>
    <property type="match status" value="1"/>
</dbReference>
<dbReference type="OrthoDB" id="9792139at2"/>
<evidence type="ECO:0000256" key="4">
    <source>
        <dbReference type="ARBA" id="ARBA00023136"/>
    </source>
</evidence>
<proteinExistence type="inferred from homology"/>
<gene>
    <name evidence="9" type="ORF">FHG12_00050</name>
</gene>
<comment type="subcellular location">
    <subcellularLocation>
        <location evidence="1">Cell outer membrane</location>
    </subcellularLocation>
</comment>
<keyword evidence="4" id="KW-0472">Membrane</keyword>
<feature type="domain" description="RagB/SusD" evidence="7">
    <location>
        <begin position="258"/>
        <end position="549"/>
    </location>
</feature>
<accession>A0A5B7ZUE3</accession>
<comment type="similarity">
    <text evidence="2">Belongs to the SusD family.</text>
</comment>
<feature type="domain" description="SusD-like N-terminal" evidence="8">
    <location>
        <begin position="88"/>
        <end position="219"/>
    </location>
</feature>
<dbReference type="InterPro" id="IPR011990">
    <property type="entry name" value="TPR-like_helical_dom_sf"/>
</dbReference>
<feature type="signal peptide" evidence="6">
    <location>
        <begin position="1"/>
        <end position="21"/>
    </location>
</feature>
<evidence type="ECO:0000259" key="8">
    <source>
        <dbReference type="Pfam" id="PF14322"/>
    </source>
</evidence>
<evidence type="ECO:0000259" key="7">
    <source>
        <dbReference type="Pfam" id="PF07980"/>
    </source>
</evidence>
<evidence type="ECO:0000256" key="1">
    <source>
        <dbReference type="ARBA" id="ARBA00004442"/>
    </source>
</evidence>
<feature type="chain" id="PRO_5022967175" evidence="6">
    <location>
        <begin position="22"/>
        <end position="550"/>
    </location>
</feature>
<dbReference type="InterPro" id="IPR033985">
    <property type="entry name" value="SusD-like_N"/>
</dbReference>
<evidence type="ECO:0000256" key="3">
    <source>
        <dbReference type="ARBA" id="ARBA00022729"/>
    </source>
</evidence>